<dbReference type="PROSITE" id="PS51257">
    <property type="entry name" value="PROKAR_LIPOPROTEIN"/>
    <property type="match status" value="1"/>
</dbReference>
<accession>A0ABT5RAC6</accession>
<dbReference type="InterPro" id="IPR047937">
    <property type="entry name" value="Eex_IncN-like"/>
</dbReference>
<keyword evidence="1" id="KW-0449">Lipoprotein</keyword>
<evidence type="ECO:0000313" key="2">
    <source>
        <dbReference type="Proteomes" id="UP001149400"/>
    </source>
</evidence>
<evidence type="ECO:0000313" key="1">
    <source>
        <dbReference type="EMBL" id="MDD1796467.1"/>
    </source>
</evidence>
<gene>
    <name evidence="1" type="ORF">LRP50_25465</name>
</gene>
<dbReference type="EMBL" id="JAJUBC010000113">
    <property type="protein sequence ID" value="MDD1796467.1"/>
    <property type="molecule type" value="Genomic_DNA"/>
</dbReference>
<protein>
    <submittedName>
        <fullName evidence="1">EexN family lipoprotein</fullName>
    </submittedName>
</protein>
<dbReference type="Proteomes" id="UP001149400">
    <property type="component" value="Unassembled WGS sequence"/>
</dbReference>
<name>A0ABT5RAC6_9GAMM</name>
<keyword evidence="2" id="KW-1185">Reference proteome</keyword>
<organism evidence="1 2">
    <name type="scientific">Enterovibrio gelatinilyticus</name>
    <dbReference type="NCBI Taxonomy" id="2899819"/>
    <lineage>
        <taxon>Bacteria</taxon>
        <taxon>Pseudomonadati</taxon>
        <taxon>Pseudomonadota</taxon>
        <taxon>Gammaproteobacteria</taxon>
        <taxon>Vibrionales</taxon>
        <taxon>Vibrionaceae</taxon>
        <taxon>Enterovibrio</taxon>
    </lineage>
</organism>
<dbReference type="RefSeq" id="WP_274167184.1">
    <property type="nucleotide sequence ID" value="NZ_JAJUBC010000113.1"/>
</dbReference>
<comment type="caution">
    <text evidence="1">The sequence shown here is derived from an EMBL/GenBank/DDBJ whole genome shotgun (WGS) entry which is preliminary data.</text>
</comment>
<proteinExistence type="predicted"/>
<dbReference type="NCBIfam" id="NF033894">
    <property type="entry name" value="Eex_IncN"/>
    <property type="match status" value="1"/>
</dbReference>
<sequence>MKIVVVLIVGLFTLSGCSKDEVRDVSWYEENVDVMNAKVDECGNDSEMSSSVNCKNAIKAKQKVLLKKWKNG</sequence>
<reference evidence="1" key="1">
    <citation type="submission" date="2021-12" db="EMBL/GenBank/DDBJ databases">
        <title>Enterovibrio ZSDZ35 sp. nov. and Enterovibrio ZSDZ42 sp. nov., isolated from coastal seawater in Qingdao.</title>
        <authorList>
            <person name="Zhang P."/>
        </authorList>
    </citation>
    <scope>NUCLEOTIDE SEQUENCE</scope>
    <source>
        <strain evidence="1">ZSDZ42</strain>
    </source>
</reference>